<protein>
    <submittedName>
        <fullName evidence="1">Uncharacterized protein</fullName>
    </submittedName>
</protein>
<sequence>MVPQGPKIFHEKMPQLCQILQCTIACFMNLALI</sequence>
<accession>A0A2P2IKZ2</accession>
<dbReference type="EMBL" id="GGEC01001360">
    <property type="protein sequence ID" value="MBW81843.1"/>
    <property type="molecule type" value="Transcribed_RNA"/>
</dbReference>
<reference evidence="1" key="1">
    <citation type="submission" date="2018-02" db="EMBL/GenBank/DDBJ databases">
        <title>Rhizophora mucronata_Transcriptome.</title>
        <authorList>
            <person name="Meera S.P."/>
            <person name="Sreeshan A."/>
            <person name="Augustine A."/>
        </authorList>
    </citation>
    <scope>NUCLEOTIDE SEQUENCE</scope>
    <source>
        <tissue evidence="1">Leaf</tissue>
    </source>
</reference>
<proteinExistence type="predicted"/>
<organism evidence="1">
    <name type="scientific">Rhizophora mucronata</name>
    <name type="common">Asiatic mangrove</name>
    <dbReference type="NCBI Taxonomy" id="61149"/>
    <lineage>
        <taxon>Eukaryota</taxon>
        <taxon>Viridiplantae</taxon>
        <taxon>Streptophyta</taxon>
        <taxon>Embryophyta</taxon>
        <taxon>Tracheophyta</taxon>
        <taxon>Spermatophyta</taxon>
        <taxon>Magnoliopsida</taxon>
        <taxon>eudicotyledons</taxon>
        <taxon>Gunneridae</taxon>
        <taxon>Pentapetalae</taxon>
        <taxon>rosids</taxon>
        <taxon>fabids</taxon>
        <taxon>Malpighiales</taxon>
        <taxon>Rhizophoraceae</taxon>
        <taxon>Rhizophora</taxon>
    </lineage>
</organism>
<dbReference type="AlphaFoldDB" id="A0A2P2IKZ2"/>
<evidence type="ECO:0000313" key="1">
    <source>
        <dbReference type="EMBL" id="MBW81843.1"/>
    </source>
</evidence>
<name>A0A2P2IKZ2_RHIMU</name>